<dbReference type="AlphaFoldDB" id="A0A183GFX8"/>
<protein>
    <submittedName>
        <fullName evidence="4">Secreted protein</fullName>
    </submittedName>
</protein>
<proteinExistence type="predicted"/>
<dbReference type="WBParaSite" id="HPBE_0002134501-mRNA-1">
    <property type="protein sequence ID" value="HPBE_0002134501-mRNA-1"/>
    <property type="gene ID" value="HPBE_0002134501"/>
</dbReference>
<evidence type="ECO:0000313" key="3">
    <source>
        <dbReference type="Proteomes" id="UP000050761"/>
    </source>
</evidence>
<dbReference type="Proteomes" id="UP000050761">
    <property type="component" value="Unassembled WGS sequence"/>
</dbReference>
<accession>A0A183GFX8</accession>
<feature type="signal peptide" evidence="1">
    <location>
        <begin position="1"/>
        <end position="18"/>
    </location>
</feature>
<reference evidence="2 3" key="1">
    <citation type="submission" date="2018-11" db="EMBL/GenBank/DDBJ databases">
        <authorList>
            <consortium name="Pathogen Informatics"/>
        </authorList>
    </citation>
    <scope>NUCLEOTIDE SEQUENCE [LARGE SCALE GENOMIC DNA]</scope>
</reference>
<organism evidence="3 4">
    <name type="scientific">Heligmosomoides polygyrus</name>
    <name type="common">Parasitic roundworm</name>
    <dbReference type="NCBI Taxonomy" id="6339"/>
    <lineage>
        <taxon>Eukaryota</taxon>
        <taxon>Metazoa</taxon>
        <taxon>Ecdysozoa</taxon>
        <taxon>Nematoda</taxon>
        <taxon>Chromadorea</taxon>
        <taxon>Rhabditida</taxon>
        <taxon>Rhabditina</taxon>
        <taxon>Rhabditomorpha</taxon>
        <taxon>Strongyloidea</taxon>
        <taxon>Heligmosomidae</taxon>
        <taxon>Heligmosomoides</taxon>
    </lineage>
</organism>
<sequence length="86" mass="10299">MCQGVVVLLLWCVLHDWGRHQVVFDSSPPFCWLNFILRHSQLMLKLLLCDLVEDRLWFICSVCWLKFTLRDSQLMFKLLLCDLVEE</sequence>
<accession>A0A3P8BBZ3</accession>
<evidence type="ECO:0000313" key="4">
    <source>
        <dbReference type="WBParaSite" id="HPBE_0002134501-mRNA-1"/>
    </source>
</evidence>
<feature type="chain" id="PRO_5044552048" evidence="1">
    <location>
        <begin position="19"/>
        <end position="86"/>
    </location>
</feature>
<reference evidence="4" key="2">
    <citation type="submission" date="2019-09" db="UniProtKB">
        <authorList>
            <consortium name="WormBaseParasite"/>
        </authorList>
    </citation>
    <scope>IDENTIFICATION</scope>
</reference>
<evidence type="ECO:0000313" key="2">
    <source>
        <dbReference type="EMBL" id="VDP24697.1"/>
    </source>
</evidence>
<name>A0A183GFX8_HELPZ</name>
<keyword evidence="1" id="KW-0732">Signal</keyword>
<dbReference type="EMBL" id="UZAH01032918">
    <property type="protein sequence ID" value="VDP24697.1"/>
    <property type="molecule type" value="Genomic_DNA"/>
</dbReference>
<keyword evidence="3" id="KW-1185">Reference proteome</keyword>
<gene>
    <name evidence="2" type="ORF">HPBE_LOCUS21344</name>
</gene>
<evidence type="ECO:0000256" key="1">
    <source>
        <dbReference type="SAM" id="SignalP"/>
    </source>
</evidence>